<keyword evidence="2" id="KW-0482">Metalloprotease</keyword>
<dbReference type="AlphaFoldDB" id="A0A645IZZ9"/>
<dbReference type="GO" id="GO:0008237">
    <property type="term" value="F:metallopeptidase activity"/>
    <property type="evidence" value="ECO:0007669"/>
    <property type="project" value="UniProtKB-KW"/>
</dbReference>
<evidence type="ECO:0000313" key="2">
    <source>
        <dbReference type="EMBL" id="MPN52783.1"/>
    </source>
</evidence>
<proteinExistence type="predicted"/>
<dbReference type="SUPFAM" id="SSF111283">
    <property type="entry name" value="Putative modulator of DNA gyrase, PmbA/TldD"/>
    <property type="match status" value="1"/>
</dbReference>
<gene>
    <name evidence="2" type="primary">tldD_25</name>
    <name evidence="2" type="ORF">SDC9_200446</name>
</gene>
<dbReference type="InterPro" id="IPR047657">
    <property type="entry name" value="PmbA"/>
</dbReference>
<dbReference type="InterPro" id="IPR036059">
    <property type="entry name" value="TldD/PmbA_sf"/>
</dbReference>
<protein>
    <submittedName>
        <fullName evidence="2">Metalloprotease TldD</fullName>
        <ecNumber evidence="2">3.4.-.-</ecNumber>
    </submittedName>
</protein>
<dbReference type="EC" id="3.4.-.-" evidence="2"/>
<dbReference type="GO" id="GO:0005829">
    <property type="term" value="C:cytosol"/>
    <property type="evidence" value="ECO:0007669"/>
    <property type="project" value="TreeGrafter"/>
</dbReference>
<organism evidence="2">
    <name type="scientific">bioreactor metagenome</name>
    <dbReference type="NCBI Taxonomy" id="1076179"/>
    <lineage>
        <taxon>unclassified sequences</taxon>
        <taxon>metagenomes</taxon>
        <taxon>ecological metagenomes</taxon>
    </lineage>
</organism>
<dbReference type="PANTHER" id="PTHR43421">
    <property type="entry name" value="METALLOPROTEASE PMBA"/>
    <property type="match status" value="1"/>
</dbReference>
<dbReference type="InterPro" id="IPR045569">
    <property type="entry name" value="Metalloprtase-TldD/E_C"/>
</dbReference>
<reference evidence="2" key="1">
    <citation type="submission" date="2019-08" db="EMBL/GenBank/DDBJ databases">
        <authorList>
            <person name="Kucharzyk K."/>
            <person name="Murdoch R.W."/>
            <person name="Higgins S."/>
            <person name="Loffler F."/>
        </authorList>
    </citation>
    <scope>NUCLEOTIDE SEQUENCE</scope>
</reference>
<keyword evidence="2" id="KW-0645">Protease</keyword>
<dbReference type="EMBL" id="VSSQ01119215">
    <property type="protein sequence ID" value="MPN52783.1"/>
    <property type="molecule type" value="Genomic_DNA"/>
</dbReference>
<evidence type="ECO:0000259" key="1">
    <source>
        <dbReference type="Pfam" id="PF19289"/>
    </source>
</evidence>
<feature type="domain" description="Metalloprotease TldD/E C-terminal" evidence="1">
    <location>
        <begin position="2"/>
        <end position="163"/>
    </location>
</feature>
<comment type="caution">
    <text evidence="2">The sequence shown here is derived from an EMBL/GenBank/DDBJ whole genome shotgun (WGS) entry which is preliminary data.</text>
</comment>
<dbReference type="PANTHER" id="PTHR43421:SF1">
    <property type="entry name" value="METALLOPROTEASE PMBA"/>
    <property type="match status" value="1"/>
</dbReference>
<sequence>MPRKLGTSPFDGEGVPCQKTVVMKEGIVEAFLYNLKYARKDGVRSTGNGARSFSSLPDVDISNLYMEPGTLSPEEIFHSVQNGLYVTELLGLHTVNPVSGDFSLGIKGVRLFEGLLDRPIAGMTIAGNLLDLLNRIVLVGGDLSFFGDIGGCTMVIDNVTAAGL</sequence>
<dbReference type="GO" id="GO:0006508">
    <property type="term" value="P:proteolysis"/>
    <property type="evidence" value="ECO:0007669"/>
    <property type="project" value="UniProtKB-KW"/>
</dbReference>
<dbReference type="Pfam" id="PF19289">
    <property type="entry name" value="PmbA_TldD_3rd"/>
    <property type="match status" value="1"/>
</dbReference>
<accession>A0A645IZZ9</accession>
<name>A0A645IZZ9_9ZZZZ</name>
<keyword evidence="2" id="KW-0378">Hydrolase</keyword>